<protein>
    <submittedName>
        <fullName evidence="1">Uncharacterized protein</fullName>
    </submittedName>
</protein>
<reference evidence="1" key="1">
    <citation type="journal article" date="2014" name="Front. Microbiol.">
        <title>High frequency of phylogenetically diverse reductive dehalogenase-homologous genes in deep subseafloor sedimentary metagenomes.</title>
        <authorList>
            <person name="Kawai M."/>
            <person name="Futagami T."/>
            <person name="Toyoda A."/>
            <person name="Takaki Y."/>
            <person name="Nishi S."/>
            <person name="Hori S."/>
            <person name="Arai W."/>
            <person name="Tsubouchi T."/>
            <person name="Morono Y."/>
            <person name="Uchiyama I."/>
            <person name="Ito T."/>
            <person name="Fujiyama A."/>
            <person name="Inagaki F."/>
            <person name="Takami H."/>
        </authorList>
    </citation>
    <scope>NUCLEOTIDE SEQUENCE</scope>
    <source>
        <strain evidence="1">Expedition CK06-06</strain>
    </source>
</reference>
<dbReference type="InterPro" id="IPR043733">
    <property type="entry name" value="DUF5677"/>
</dbReference>
<accession>X0TPY2</accession>
<name>X0TPY2_9ZZZZ</name>
<dbReference type="EMBL" id="BARS01015334">
    <property type="protein sequence ID" value="GAF89296.1"/>
    <property type="molecule type" value="Genomic_DNA"/>
</dbReference>
<comment type="caution">
    <text evidence="1">The sequence shown here is derived from an EMBL/GenBank/DDBJ whole genome shotgun (WGS) entry which is preliminary data.</text>
</comment>
<dbReference type="Pfam" id="PF18928">
    <property type="entry name" value="DUF5677"/>
    <property type="match status" value="1"/>
</dbReference>
<gene>
    <name evidence="1" type="ORF">S01H1_25392</name>
</gene>
<sequence>MDNLIHMLDDLIELARDGSSALRFSDRGNEMLKKMYTVGIYATILELASDISFLIKRKCSISSPIVLRSLFEMYVELLYIIHIPDGFDTRFCDSAAACKRGIKHAAKSPDPSFDLVRGERAAEQLAKINDLLGEKYTESKLLGRCTELDKKTAFKLEDHYRVTYRLLSLHAHPYYEIITKRHRIDIDPNNHSCTFEPKISSHDREVYSLKTAEFVCNAISEIHDFLAIDIPPKVSTKLDEVIDEFNKHPHPDDPG</sequence>
<organism evidence="1">
    <name type="scientific">marine sediment metagenome</name>
    <dbReference type="NCBI Taxonomy" id="412755"/>
    <lineage>
        <taxon>unclassified sequences</taxon>
        <taxon>metagenomes</taxon>
        <taxon>ecological metagenomes</taxon>
    </lineage>
</organism>
<proteinExistence type="predicted"/>
<evidence type="ECO:0000313" key="1">
    <source>
        <dbReference type="EMBL" id="GAF89296.1"/>
    </source>
</evidence>
<dbReference type="AlphaFoldDB" id="X0TPY2"/>